<dbReference type="EMBL" id="LRPC01000001">
    <property type="protein sequence ID" value="KYG78364.1"/>
    <property type="molecule type" value="Genomic_DNA"/>
</dbReference>
<reference evidence="1 2" key="1">
    <citation type="submission" date="2016-01" db="EMBL/GenBank/DDBJ databases">
        <title>Genome sequencing of Roseivirga spongicola UST030701-084.</title>
        <authorList>
            <person name="Selvaratnam C."/>
            <person name="Thevarajoo S."/>
            <person name="Goh K.M."/>
            <person name="Ee R."/>
            <person name="Chan K.-G."/>
            <person name="Chong C.S."/>
        </authorList>
    </citation>
    <scope>NUCLEOTIDE SEQUENCE [LARGE SCALE GENOMIC DNA]</scope>
    <source>
        <strain evidence="1 2">UST030701-084</strain>
    </source>
</reference>
<evidence type="ECO:0000313" key="1">
    <source>
        <dbReference type="EMBL" id="KYG78364.1"/>
    </source>
</evidence>
<dbReference type="AlphaFoldDB" id="A0A150XI36"/>
<proteinExistence type="predicted"/>
<organism evidence="1 2">
    <name type="scientific">Roseivirga spongicola</name>
    <dbReference type="NCBI Taxonomy" id="333140"/>
    <lineage>
        <taxon>Bacteria</taxon>
        <taxon>Pseudomonadati</taxon>
        <taxon>Bacteroidota</taxon>
        <taxon>Cytophagia</taxon>
        <taxon>Cytophagales</taxon>
        <taxon>Roseivirgaceae</taxon>
        <taxon>Roseivirga</taxon>
    </lineage>
</organism>
<protein>
    <submittedName>
        <fullName evidence="1">Uncharacterized protein</fullName>
    </submittedName>
</protein>
<dbReference type="STRING" id="333140.AWW68_06245"/>
<comment type="caution">
    <text evidence="1">The sequence shown here is derived from an EMBL/GenBank/DDBJ whole genome shotgun (WGS) entry which is preliminary data.</text>
</comment>
<keyword evidence="2" id="KW-1185">Reference proteome</keyword>
<accession>A0A150XI36</accession>
<gene>
    <name evidence="1" type="ORF">AWW68_06245</name>
</gene>
<dbReference type="Proteomes" id="UP000075606">
    <property type="component" value="Unassembled WGS sequence"/>
</dbReference>
<sequence length="98" mass="11341">MEPSEGQGYSSFESRITFHLMKDCYEKLVQDLGVAKAEEVLHKAWFRIEQVMLENGVEPLNAATMIFENFNFDKQLHSECYAAIYWKTELDGISEPSE</sequence>
<evidence type="ECO:0000313" key="2">
    <source>
        <dbReference type="Proteomes" id="UP000075606"/>
    </source>
</evidence>
<name>A0A150XI36_9BACT</name>